<gene>
    <name evidence="7 8" type="primary">atpH</name>
    <name evidence="8" type="ORF">PACILC2_05260</name>
</gene>
<dbReference type="SUPFAM" id="SSF47928">
    <property type="entry name" value="N-terminal domain of the delta subunit of the F1F0-ATP synthase"/>
    <property type="match status" value="1"/>
</dbReference>
<keyword evidence="5 7" id="KW-0472">Membrane</keyword>
<dbReference type="EMBL" id="BOVJ01000016">
    <property type="protein sequence ID" value="GIQ61958.1"/>
    <property type="molecule type" value="Genomic_DNA"/>
</dbReference>
<evidence type="ECO:0000313" key="8">
    <source>
        <dbReference type="EMBL" id="GIQ61958.1"/>
    </source>
</evidence>
<dbReference type="NCBIfam" id="TIGR01145">
    <property type="entry name" value="ATP_synt_delta"/>
    <property type="match status" value="1"/>
</dbReference>
<keyword evidence="7" id="KW-0139">CF(1)</keyword>
<accession>A0ABQ4N1A4</accession>
<evidence type="ECO:0000256" key="2">
    <source>
        <dbReference type="ARBA" id="ARBA00022448"/>
    </source>
</evidence>
<comment type="similarity">
    <text evidence="7">Belongs to the ATPase delta chain family.</text>
</comment>
<protein>
    <recommendedName>
        <fullName evidence="7">ATP synthase subunit delta</fullName>
    </recommendedName>
    <alternativeName>
        <fullName evidence="7">ATP synthase F(1) sector subunit delta</fullName>
    </alternativeName>
    <alternativeName>
        <fullName evidence="7">F-type ATPase subunit delta</fullName>
        <shortName evidence="7">F-ATPase subunit delta</shortName>
    </alternativeName>
</protein>
<keyword evidence="2 7" id="KW-0813">Transport</keyword>
<evidence type="ECO:0000313" key="9">
    <source>
        <dbReference type="Proteomes" id="UP000680304"/>
    </source>
</evidence>
<comment type="function">
    <text evidence="7">F(1)F(0) ATP synthase produces ATP from ADP in the presence of a proton or sodium gradient. F-type ATPases consist of two structural domains, F(1) containing the extramembraneous catalytic core and F(0) containing the membrane proton channel, linked together by a central stalk and a peripheral stalk. During catalysis, ATP synthesis in the catalytic domain of F(1) is coupled via a rotary mechanism of the central stalk subunits to proton translocation.</text>
</comment>
<dbReference type="Gene3D" id="1.10.520.20">
    <property type="entry name" value="N-terminal domain of the delta subunit of the F1F0-ATP synthase"/>
    <property type="match status" value="1"/>
</dbReference>
<sequence>MSRDLVTAKRYAKALFDVAQQQGIVSEVEEQLKLIAETLRENADVQKVLASPGIASANKVELLRGAFADSVSAIVMNTLELLIARGRQHLIPEVYESFVRIAGEKLNKAQAIVYTARQLSNDELNALTAHFAQVTGKSITAEQVVEPALIGGVKVRIGDTLYDGSLSGKLDRLAKSMGIQAL</sequence>
<dbReference type="PANTHER" id="PTHR11910">
    <property type="entry name" value="ATP SYNTHASE DELTA CHAIN"/>
    <property type="match status" value="1"/>
</dbReference>
<evidence type="ECO:0000256" key="4">
    <source>
        <dbReference type="ARBA" id="ARBA00023065"/>
    </source>
</evidence>
<comment type="caution">
    <text evidence="8">The sequence shown here is derived from an EMBL/GenBank/DDBJ whole genome shotgun (WGS) entry which is preliminary data.</text>
</comment>
<dbReference type="NCBIfam" id="NF004403">
    <property type="entry name" value="PRK05758.2-4"/>
    <property type="match status" value="1"/>
</dbReference>
<reference evidence="8 9" key="1">
    <citation type="submission" date="2021-04" db="EMBL/GenBank/DDBJ databases">
        <title>Draft genome sequence of Paenibacillus cisolokensis, LC2-13A.</title>
        <authorList>
            <person name="Uke A."/>
            <person name="Chhe C."/>
            <person name="Baramee S."/>
            <person name="Kosugi A."/>
        </authorList>
    </citation>
    <scope>NUCLEOTIDE SEQUENCE [LARGE SCALE GENOMIC DNA]</scope>
    <source>
        <strain evidence="8 9">LC2-13A</strain>
    </source>
</reference>
<dbReference type="Proteomes" id="UP000680304">
    <property type="component" value="Unassembled WGS sequence"/>
</dbReference>
<comment type="function">
    <text evidence="7">This protein is part of the stalk that links CF(0) to CF(1). It either transmits conformational changes from CF(0) to CF(1) or is implicated in proton conduction.</text>
</comment>
<evidence type="ECO:0000256" key="7">
    <source>
        <dbReference type="HAMAP-Rule" id="MF_01416"/>
    </source>
</evidence>
<keyword evidence="3 7" id="KW-0375">Hydrogen ion transport</keyword>
<name>A0ABQ4N1A4_9BACL</name>
<dbReference type="InterPro" id="IPR000711">
    <property type="entry name" value="ATPase_OSCP/dsu"/>
</dbReference>
<keyword evidence="6 7" id="KW-0066">ATP synthesis</keyword>
<evidence type="ECO:0000256" key="6">
    <source>
        <dbReference type="ARBA" id="ARBA00023310"/>
    </source>
</evidence>
<evidence type="ECO:0000256" key="1">
    <source>
        <dbReference type="ARBA" id="ARBA00004370"/>
    </source>
</evidence>
<comment type="subcellular location">
    <subcellularLocation>
        <location evidence="7">Cell membrane</location>
        <topology evidence="7">Peripheral membrane protein</topology>
    </subcellularLocation>
    <subcellularLocation>
        <location evidence="1">Membrane</location>
    </subcellularLocation>
</comment>
<evidence type="ECO:0000256" key="5">
    <source>
        <dbReference type="ARBA" id="ARBA00023136"/>
    </source>
</evidence>
<organism evidence="8 9">
    <name type="scientific">Paenibacillus cisolokensis</name>
    <dbReference type="NCBI Taxonomy" id="1658519"/>
    <lineage>
        <taxon>Bacteria</taxon>
        <taxon>Bacillati</taxon>
        <taxon>Bacillota</taxon>
        <taxon>Bacilli</taxon>
        <taxon>Bacillales</taxon>
        <taxon>Paenibacillaceae</taxon>
        <taxon>Paenibacillus</taxon>
    </lineage>
</organism>
<dbReference type="Pfam" id="PF00213">
    <property type="entry name" value="OSCP"/>
    <property type="match status" value="1"/>
</dbReference>
<evidence type="ECO:0000256" key="3">
    <source>
        <dbReference type="ARBA" id="ARBA00022781"/>
    </source>
</evidence>
<keyword evidence="4 7" id="KW-0406">Ion transport</keyword>
<dbReference type="HAMAP" id="MF_01416">
    <property type="entry name" value="ATP_synth_delta_bact"/>
    <property type="match status" value="1"/>
</dbReference>
<keyword evidence="7" id="KW-1003">Cell membrane</keyword>
<keyword evidence="9" id="KW-1185">Reference proteome</keyword>
<dbReference type="InterPro" id="IPR026015">
    <property type="entry name" value="ATP_synth_OSCP/delta_N_sf"/>
</dbReference>
<dbReference type="RefSeq" id="WP_062490198.1">
    <property type="nucleotide sequence ID" value="NZ_BOVJ01000016.1"/>
</dbReference>
<dbReference type="PRINTS" id="PR00125">
    <property type="entry name" value="ATPASEDELTA"/>
</dbReference>
<proteinExistence type="inferred from homology"/>